<keyword evidence="1" id="KW-0812">Transmembrane</keyword>
<feature type="domain" description="DUF4126" evidence="2">
    <location>
        <begin position="8"/>
        <end position="180"/>
    </location>
</feature>
<accession>A0A9X2W027</accession>
<protein>
    <submittedName>
        <fullName evidence="3">DUF4126 domain-containing protein</fullName>
    </submittedName>
</protein>
<gene>
    <name evidence="3" type="ORF">N0B51_01810</name>
</gene>
<dbReference type="EMBL" id="JAOAMV010000001">
    <property type="protein sequence ID" value="MCT2557709.1"/>
    <property type="molecule type" value="Genomic_DNA"/>
</dbReference>
<keyword evidence="4" id="KW-1185">Reference proteome</keyword>
<feature type="transmembrane region" description="Helical" evidence="1">
    <location>
        <begin position="163"/>
        <end position="183"/>
    </location>
</feature>
<keyword evidence="1" id="KW-1133">Transmembrane helix</keyword>
<organism evidence="3 4">
    <name type="scientific">Tsuneonella litorea</name>
    <dbReference type="NCBI Taxonomy" id="2976475"/>
    <lineage>
        <taxon>Bacteria</taxon>
        <taxon>Pseudomonadati</taxon>
        <taxon>Pseudomonadota</taxon>
        <taxon>Alphaproteobacteria</taxon>
        <taxon>Sphingomonadales</taxon>
        <taxon>Erythrobacteraceae</taxon>
        <taxon>Tsuneonella</taxon>
    </lineage>
</organism>
<feature type="transmembrane region" description="Helical" evidence="1">
    <location>
        <begin position="6"/>
        <end position="31"/>
    </location>
</feature>
<proteinExistence type="predicted"/>
<evidence type="ECO:0000256" key="1">
    <source>
        <dbReference type="SAM" id="Phobius"/>
    </source>
</evidence>
<name>A0A9X2W027_9SPHN</name>
<dbReference type="Proteomes" id="UP001142648">
    <property type="component" value="Unassembled WGS sequence"/>
</dbReference>
<keyword evidence="1" id="KW-0472">Membrane</keyword>
<dbReference type="Pfam" id="PF13548">
    <property type="entry name" value="DUF4126"/>
    <property type="match status" value="1"/>
</dbReference>
<evidence type="ECO:0000313" key="3">
    <source>
        <dbReference type="EMBL" id="MCT2557709.1"/>
    </source>
</evidence>
<reference evidence="3" key="1">
    <citation type="submission" date="2022-09" db="EMBL/GenBank/DDBJ databases">
        <title>The genome sequence of Tsuneonella sp. YG55.</title>
        <authorList>
            <person name="Liu Y."/>
        </authorList>
    </citation>
    <scope>NUCLEOTIDE SEQUENCE</scope>
    <source>
        <strain evidence="3">YG55</strain>
    </source>
</reference>
<feature type="transmembrane region" description="Helical" evidence="1">
    <location>
        <begin position="43"/>
        <end position="64"/>
    </location>
</feature>
<evidence type="ECO:0000313" key="4">
    <source>
        <dbReference type="Proteomes" id="UP001142648"/>
    </source>
</evidence>
<dbReference type="RefSeq" id="WP_259960474.1">
    <property type="nucleotide sequence ID" value="NZ_JAOAMV010000001.1"/>
</dbReference>
<dbReference type="AlphaFoldDB" id="A0A9X2W027"/>
<comment type="caution">
    <text evidence="3">The sequence shown here is derived from an EMBL/GenBank/DDBJ whole genome shotgun (WGS) entry which is preliminary data.</text>
</comment>
<sequence>MGIVEILGIAGSVSLLAGWRLYLAIFATGLAMRLEALPVPEHLAALDALANPWVMGVAAIAALAEFFADKVAWLDSAWDAVHTFVRPVGGALLALAIVDPGDPAFQALAFMLGGGAALAAHAGKAGSRAVVNASPEPFSNIAVSSVEDVATAGLLWAAYEYPYAAVGIAAVLIALTAWLLVIARRALRKLFARGRPAPPA</sequence>
<evidence type="ECO:0000259" key="2">
    <source>
        <dbReference type="Pfam" id="PF13548"/>
    </source>
</evidence>
<dbReference type="InterPro" id="IPR025196">
    <property type="entry name" value="DUF4126"/>
</dbReference>